<evidence type="ECO:0000313" key="2">
    <source>
        <dbReference type="EMBL" id="MFD0726928.1"/>
    </source>
</evidence>
<reference evidence="3" key="1">
    <citation type="journal article" date="2019" name="Int. J. Syst. Evol. Microbiol.">
        <title>The Global Catalogue of Microorganisms (GCM) 10K type strain sequencing project: providing services to taxonomists for standard genome sequencing and annotation.</title>
        <authorList>
            <consortium name="The Broad Institute Genomics Platform"/>
            <consortium name="The Broad Institute Genome Sequencing Center for Infectious Disease"/>
            <person name="Wu L."/>
            <person name="Ma J."/>
        </authorList>
    </citation>
    <scope>NUCLEOTIDE SEQUENCE [LARGE SCALE GENOMIC DNA]</scope>
    <source>
        <strain evidence="3">CCUG 55585</strain>
    </source>
</reference>
<dbReference type="InterPro" id="IPR022742">
    <property type="entry name" value="Hydrolase_4"/>
</dbReference>
<dbReference type="GO" id="GO:0016787">
    <property type="term" value="F:hydrolase activity"/>
    <property type="evidence" value="ECO:0007669"/>
    <property type="project" value="UniProtKB-KW"/>
</dbReference>
<proteinExistence type="predicted"/>
<feature type="domain" description="Serine aminopeptidase S33" evidence="1">
    <location>
        <begin position="92"/>
        <end position="163"/>
    </location>
</feature>
<protein>
    <submittedName>
        <fullName evidence="2">Alpha/beta hydrolase</fullName>
    </submittedName>
</protein>
<accession>A0ABW2YGA6</accession>
<dbReference type="Gene3D" id="3.40.50.1820">
    <property type="entry name" value="alpha/beta hydrolase"/>
    <property type="match status" value="1"/>
</dbReference>
<keyword evidence="2" id="KW-0378">Hydrolase</keyword>
<keyword evidence="3" id="KW-1185">Reference proteome</keyword>
<dbReference type="EMBL" id="JBHTIF010000003">
    <property type="protein sequence ID" value="MFD0726928.1"/>
    <property type="molecule type" value="Genomic_DNA"/>
</dbReference>
<dbReference type="InterPro" id="IPR029058">
    <property type="entry name" value="AB_hydrolase_fold"/>
</dbReference>
<gene>
    <name evidence="2" type="ORF">ACFQ0E_15125</name>
</gene>
<evidence type="ECO:0000259" key="1">
    <source>
        <dbReference type="Pfam" id="PF12146"/>
    </source>
</evidence>
<dbReference type="SUPFAM" id="SSF53474">
    <property type="entry name" value="alpha/beta-Hydrolases"/>
    <property type="match status" value="1"/>
</dbReference>
<dbReference type="PANTHER" id="PTHR12277">
    <property type="entry name" value="ALPHA/BETA HYDROLASE DOMAIN-CONTAINING PROTEIN"/>
    <property type="match status" value="1"/>
</dbReference>
<organism evidence="2 3">
    <name type="scientific">Lysobacter brunescens</name>
    <dbReference type="NCBI Taxonomy" id="262323"/>
    <lineage>
        <taxon>Bacteria</taxon>
        <taxon>Pseudomonadati</taxon>
        <taxon>Pseudomonadota</taxon>
        <taxon>Gammaproteobacteria</taxon>
        <taxon>Lysobacterales</taxon>
        <taxon>Lysobacteraceae</taxon>
        <taxon>Lysobacter</taxon>
    </lineage>
</organism>
<dbReference type="Pfam" id="PF12146">
    <property type="entry name" value="Hydrolase_4"/>
    <property type="match status" value="1"/>
</dbReference>
<name>A0ABW2YGA6_9GAMM</name>
<sequence>MRTVLIAAATLLALLYAGACWFLHARQRALIYYGWTTTVPAAQTDFALKRPDATLRGWVLNPQAGRPILYFGGNAERIEFNRDEFSRLFPDRTVYMLSYRGYGASEGEPSQAMLVADAVALFDHVQSRHHGHAVSAIGASLGSGVASQLAARRPVERLALITPFDSMVGAAKAHYPLFPVDWLLEERYESDRALSGYRRPVLVLHGGRDDVVPEANTLRLVEALPAPPTVVRIADAGHNDIDEHPQFAPALAGFMR</sequence>
<dbReference type="Proteomes" id="UP001597110">
    <property type="component" value="Unassembled WGS sequence"/>
</dbReference>
<comment type="caution">
    <text evidence="2">The sequence shown here is derived from an EMBL/GenBank/DDBJ whole genome shotgun (WGS) entry which is preliminary data.</text>
</comment>
<evidence type="ECO:0000313" key="3">
    <source>
        <dbReference type="Proteomes" id="UP001597110"/>
    </source>
</evidence>
<dbReference type="RefSeq" id="WP_386825201.1">
    <property type="nucleotide sequence ID" value="NZ_JBHTIF010000003.1"/>
</dbReference>